<protein>
    <submittedName>
        <fullName evidence="9">Acyl-CoA dehydrogenase</fullName>
    </submittedName>
</protein>
<dbReference type="PIRSF" id="PIRSF016578">
    <property type="entry name" value="HsaA"/>
    <property type="match status" value="1"/>
</dbReference>
<dbReference type="InterPro" id="IPR009075">
    <property type="entry name" value="AcylCo_DH/oxidase_C"/>
</dbReference>
<dbReference type="InterPro" id="IPR013786">
    <property type="entry name" value="AcylCoA_DH/ox_N"/>
</dbReference>
<dbReference type="InterPro" id="IPR046373">
    <property type="entry name" value="Acyl-CoA_Oxase/DH_mid-dom_sf"/>
</dbReference>
<sequence>MREVLPVANELDPDGTEIPMALRDAMAELGFFGILIPESYGGLGLGVFEYCLAAEELARGWMSVASIMARGNKIMAGWDEQRRKRMLPEVAAGRYLGSMALSEPEAGSDVANLSCRARRDGDGWVVNGQKMWCTFADGADYILLFARTDEQVDPARRHRGVSAFMIDKQRGSLPAGVSGTPVRKIGYRGWKTWELSFDDFRLPADALVGEEGRGFYLAMENLEIARLHTAARAIGLARGALEDSIAYAAQRAQFGRPIGEFQAIRFKIAWMASQIEAARCLMYEVCTRFDAGEKCGTEASMAKLVASEMAEKVTSEGLQIHGGAGYTTDFAVERYWRDARLTKIFEGTSEIQMRIISDALMGRP</sequence>
<dbReference type="Gene3D" id="1.10.540.10">
    <property type="entry name" value="Acyl-CoA dehydrogenase/oxidase, N-terminal domain"/>
    <property type="match status" value="1"/>
</dbReference>
<evidence type="ECO:0000256" key="5">
    <source>
        <dbReference type="RuleBase" id="RU362125"/>
    </source>
</evidence>
<dbReference type="Pfam" id="PF02770">
    <property type="entry name" value="Acyl-CoA_dh_M"/>
    <property type="match status" value="1"/>
</dbReference>
<keyword evidence="10" id="KW-1185">Reference proteome</keyword>
<evidence type="ECO:0000259" key="6">
    <source>
        <dbReference type="Pfam" id="PF00441"/>
    </source>
</evidence>
<evidence type="ECO:0000256" key="1">
    <source>
        <dbReference type="ARBA" id="ARBA00001974"/>
    </source>
</evidence>
<evidence type="ECO:0000313" key="9">
    <source>
        <dbReference type="EMBL" id="NMH96528.1"/>
    </source>
</evidence>
<comment type="caution">
    <text evidence="9">The sequence shown here is derived from an EMBL/GenBank/DDBJ whole genome shotgun (WGS) entry which is preliminary data.</text>
</comment>
<comment type="cofactor">
    <cofactor evidence="1 5">
        <name>FAD</name>
        <dbReference type="ChEBI" id="CHEBI:57692"/>
    </cofactor>
</comment>
<dbReference type="Pfam" id="PF02771">
    <property type="entry name" value="Acyl-CoA_dh_N"/>
    <property type="match status" value="1"/>
</dbReference>
<evidence type="ECO:0000256" key="3">
    <source>
        <dbReference type="ARBA" id="ARBA00022630"/>
    </source>
</evidence>
<dbReference type="Gene3D" id="1.20.140.10">
    <property type="entry name" value="Butyryl-CoA Dehydrogenase, subunit A, domain 3"/>
    <property type="match status" value="1"/>
</dbReference>
<gene>
    <name evidence="9" type="ORF">HF526_04220</name>
</gene>
<keyword evidence="5" id="KW-0560">Oxidoreductase</keyword>
<dbReference type="EMBL" id="JAAXLA010000005">
    <property type="protein sequence ID" value="NMH96528.1"/>
    <property type="molecule type" value="Genomic_DNA"/>
</dbReference>
<evidence type="ECO:0000256" key="4">
    <source>
        <dbReference type="ARBA" id="ARBA00022827"/>
    </source>
</evidence>
<comment type="similarity">
    <text evidence="2 5">Belongs to the acyl-CoA dehydrogenase family.</text>
</comment>
<dbReference type="InterPro" id="IPR006089">
    <property type="entry name" value="Acyl-CoA_DH_CS"/>
</dbReference>
<dbReference type="PANTHER" id="PTHR43884:SF12">
    <property type="entry name" value="ISOVALERYL-COA DEHYDROGENASE, MITOCHONDRIAL-RELATED"/>
    <property type="match status" value="1"/>
</dbReference>
<evidence type="ECO:0000256" key="2">
    <source>
        <dbReference type="ARBA" id="ARBA00009347"/>
    </source>
</evidence>
<reference evidence="9 10" key="1">
    <citation type="submission" date="2020-04" db="EMBL/GenBank/DDBJ databases">
        <authorList>
            <person name="Klaysubun C."/>
            <person name="Duangmal K."/>
            <person name="Lipun K."/>
        </authorList>
    </citation>
    <scope>NUCLEOTIDE SEQUENCE [LARGE SCALE GENOMIC DNA]</scope>
    <source>
        <strain evidence="9 10">K10HN5</strain>
    </source>
</reference>
<proteinExistence type="inferred from homology"/>
<dbReference type="PROSITE" id="PS00073">
    <property type="entry name" value="ACYL_COA_DH_2"/>
    <property type="match status" value="1"/>
</dbReference>
<dbReference type="PANTHER" id="PTHR43884">
    <property type="entry name" value="ACYL-COA DEHYDROGENASE"/>
    <property type="match status" value="1"/>
</dbReference>
<dbReference type="Proteomes" id="UP000820669">
    <property type="component" value="Unassembled WGS sequence"/>
</dbReference>
<dbReference type="InterPro" id="IPR037069">
    <property type="entry name" value="AcylCoA_DH/ox_N_sf"/>
</dbReference>
<feature type="domain" description="Acyl-CoA dehydrogenase/oxidase C-terminal" evidence="6">
    <location>
        <begin position="212"/>
        <end position="360"/>
    </location>
</feature>
<dbReference type="SUPFAM" id="SSF56645">
    <property type="entry name" value="Acyl-CoA dehydrogenase NM domain-like"/>
    <property type="match status" value="1"/>
</dbReference>
<keyword evidence="3 5" id="KW-0285">Flavoprotein</keyword>
<keyword evidence="4 5" id="KW-0274">FAD</keyword>
<dbReference type="InterPro" id="IPR036250">
    <property type="entry name" value="AcylCo_DH-like_C"/>
</dbReference>
<evidence type="ECO:0000259" key="7">
    <source>
        <dbReference type="Pfam" id="PF02770"/>
    </source>
</evidence>
<evidence type="ECO:0000313" key="10">
    <source>
        <dbReference type="Proteomes" id="UP000820669"/>
    </source>
</evidence>
<organism evidence="9 10">
    <name type="scientific">Pseudonocardia acidicola</name>
    <dbReference type="NCBI Taxonomy" id="2724939"/>
    <lineage>
        <taxon>Bacteria</taxon>
        <taxon>Bacillati</taxon>
        <taxon>Actinomycetota</taxon>
        <taxon>Actinomycetes</taxon>
        <taxon>Pseudonocardiales</taxon>
        <taxon>Pseudonocardiaceae</taxon>
        <taxon>Pseudonocardia</taxon>
    </lineage>
</organism>
<accession>A0ABX1S7T5</accession>
<feature type="domain" description="Acyl-CoA oxidase/dehydrogenase middle" evidence="7">
    <location>
        <begin position="98"/>
        <end position="199"/>
    </location>
</feature>
<dbReference type="SUPFAM" id="SSF47203">
    <property type="entry name" value="Acyl-CoA dehydrogenase C-terminal domain-like"/>
    <property type="match status" value="1"/>
</dbReference>
<dbReference type="Pfam" id="PF00441">
    <property type="entry name" value="Acyl-CoA_dh_1"/>
    <property type="match status" value="1"/>
</dbReference>
<name>A0ABX1S7T5_9PSEU</name>
<dbReference type="InterPro" id="IPR006091">
    <property type="entry name" value="Acyl-CoA_Oxase/DH_mid-dom"/>
</dbReference>
<dbReference type="Gene3D" id="2.40.110.10">
    <property type="entry name" value="Butyryl-CoA Dehydrogenase, subunit A, domain 2"/>
    <property type="match status" value="1"/>
</dbReference>
<dbReference type="InterPro" id="IPR009100">
    <property type="entry name" value="AcylCoA_DH/oxidase_NM_dom_sf"/>
</dbReference>
<evidence type="ECO:0000259" key="8">
    <source>
        <dbReference type="Pfam" id="PF02771"/>
    </source>
</evidence>
<feature type="domain" description="Acyl-CoA dehydrogenase/oxidase N-terminal" evidence="8">
    <location>
        <begin position="2"/>
        <end position="93"/>
    </location>
</feature>